<evidence type="ECO:0000313" key="1">
    <source>
        <dbReference type="EMBL" id="PWE13608.1"/>
    </source>
</evidence>
<reference evidence="1 2" key="2">
    <citation type="submission" date="2018-05" db="EMBL/GenBank/DDBJ databases">
        <authorList>
            <person name="Lanie J.A."/>
            <person name="Ng W.-L."/>
            <person name="Kazmierczak K.M."/>
            <person name="Andrzejewski T.M."/>
            <person name="Davidsen T.M."/>
            <person name="Wayne K.J."/>
            <person name="Tettelin H."/>
            <person name="Glass J.I."/>
            <person name="Rusch D."/>
            <person name="Podicherti R."/>
            <person name="Tsui H.-C.T."/>
            <person name="Winkler M.E."/>
        </authorList>
    </citation>
    <scope>NUCLEOTIDE SEQUENCE [LARGE SCALE GENOMIC DNA]</scope>
    <source>
        <strain evidence="1 2">YBY</strain>
    </source>
</reference>
<evidence type="ECO:0000313" key="2">
    <source>
        <dbReference type="Proteomes" id="UP000245216"/>
    </source>
</evidence>
<dbReference type="InterPro" id="IPR006175">
    <property type="entry name" value="YjgF/YER057c/UK114"/>
</dbReference>
<dbReference type="AlphaFoldDB" id="A0A2U2BHW7"/>
<dbReference type="InterPro" id="IPR035959">
    <property type="entry name" value="RutC-like_sf"/>
</dbReference>
<dbReference type="Proteomes" id="UP000245216">
    <property type="component" value="Unassembled WGS sequence"/>
</dbReference>
<organism evidence="1 2">
    <name type="scientific">Alcaligenes faecalis</name>
    <dbReference type="NCBI Taxonomy" id="511"/>
    <lineage>
        <taxon>Bacteria</taxon>
        <taxon>Pseudomonadati</taxon>
        <taxon>Pseudomonadota</taxon>
        <taxon>Betaproteobacteria</taxon>
        <taxon>Burkholderiales</taxon>
        <taxon>Alcaligenaceae</taxon>
        <taxon>Alcaligenes</taxon>
    </lineage>
</organism>
<reference evidence="1 2" key="1">
    <citation type="submission" date="2018-05" db="EMBL/GenBank/DDBJ databases">
        <title>Genome Sequence of an Efficient Indole-Degrading Bacterium, Alcaligenes sp.YBY.</title>
        <authorList>
            <person name="Yang B."/>
        </authorList>
    </citation>
    <scope>NUCLEOTIDE SEQUENCE [LARGE SCALE GENOMIC DNA]</scope>
    <source>
        <strain evidence="1 2">YBY</strain>
    </source>
</reference>
<dbReference type="PANTHER" id="PTHR43857:SF1">
    <property type="entry name" value="YJGH FAMILY PROTEIN"/>
    <property type="match status" value="1"/>
</dbReference>
<dbReference type="Pfam" id="PF01042">
    <property type="entry name" value="Ribonuc_L-PSP"/>
    <property type="match status" value="1"/>
</dbReference>
<dbReference type="STRING" id="511.UZ73_17775"/>
<dbReference type="EMBL" id="QEXO01000004">
    <property type="protein sequence ID" value="PWE13608.1"/>
    <property type="molecule type" value="Genomic_DNA"/>
</dbReference>
<dbReference type="PANTHER" id="PTHR43857">
    <property type="entry name" value="BLR7761 PROTEIN"/>
    <property type="match status" value="1"/>
</dbReference>
<dbReference type="OrthoDB" id="9809792at2"/>
<comment type="caution">
    <text evidence="1">The sequence shown here is derived from an EMBL/GenBank/DDBJ whole genome shotgun (WGS) entry which is preliminary data.</text>
</comment>
<protein>
    <submittedName>
        <fullName evidence="1">Uncharacterized protein</fullName>
    </submittedName>
</protein>
<name>A0A2U2BHW7_ALCFA</name>
<accession>A0A2U2BHW7</accession>
<gene>
    <name evidence="1" type="ORF">DF183_16985</name>
</gene>
<proteinExistence type="predicted"/>
<dbReference type="Gene3D" id="3.30.1330.40">
    <property type="entry name" value="RutC-like"/>
    <property type="match status" value="1"/>
</dbReference>
<dbReference type="RefSeq" id="WP_042482088.1">
    <property type="nucleotide sequence ID" value="NZ_CP023667.1"/>
</dbReference>
<dbReference type="SUPFAM" id="SSF55298">
    <property type="entry name" value="YjgF-like"/>
    <property type="match status" value="1"/>
</dbReference>
<sequence length="134" mass="14599">MTKSAINPSTVFNSLQYGFSQGLVVTGNRRVMLSGQVGVDAQEQTVAGGMREQTEAALDNIELVLAEVGSKIDQVIMLRIFIREDASSPQEQDEIAAALLKRFPVNPPPSSWILISGLAKPEWLIEIEAEAMLD</sequence>